<dbReference type="AlphaFoldDB" id="K6Z1F8"/>
<evidence type="ECO:0000256" key="2">
    <source>
        <dbReference type="ARBA" id="ARBA00008657"/>
    </source>
</evidence>
<keyword evidence="4" id="KW-0963">Cytoplasm</keyword>
<comment type="caution">
    <text evidence="6">The sequence shown here is derived from an EMBL/GenBank/DDBJ whole genome shotgun (WGS) entry which is preliminary data.</text>
</comment>
<dbReference type="Pfam" id="PF04381">
    <property type="entry name" value="RdgC"/>
    <property type="match status" value="1"/>
</dbReference>
<gene>
    <name evidence="6" type="primary">rdgC</name>
    <name evidence="6" type="ORF">GPAL_3205</name>
</gene>
<comment type="subcellular location">
    <subcellularLocation>
        <location evidence="1">Cytoplasm</location>
        <location evidence="1">Nucleoid</location>
    </subcellularLocation>
</comment>
<evidence type="ECO:0000313" key="6">
    <source>
        <dbReference type="EMBL" id="GAC30056.1"/>
    </source>
</evidence>
<organism evidence="6 7">
    <name type="scientific">Brumicola pallidula DSM 14239 = ACAM 615</name>
    <dbReference type="NCBI Taxonomy" id="1121922"/>
    <lineage>
        <taxon>Bacteria</taxon>
        <taxon>Pseudomonadati</taxon>
        <taxon>Pseudomonadota</taxon>
        <taxon>Gammaproteobacteria</taxon>
        <taxon>Alteromonadales</taxon>
        <taxon>Alteromonadaceae</taxon>
        <taxon>Brumicola</taxon>
    </lineage>
</organism>
<evidence type="ECO:0000256" key="4">
    <source>
        <dbReference type="ARBA" id="ARBA00022490"/>
    </source>
</evidence>
<sequence>MTIGVQIGRVRPLFLSVIIRITMWFKNLKLYQLTNSLELTEEQLQTQLESMSFRPCGSQDIATMGWTSPFRNSDMLFQKTANRYWLVLKKQERILPASVINNELAEKVAQIEAETGSPVPKKSQQDLKQEIVHRLLPQAFTKNSVTHGFISPENNLVVVDASSDGAAEAFLSCVRKCIGSLPVVPFAKSSKQEILTSWVLQDAPEQIEILDEAEFKSPSEDGAVIRCKSQDLDAAEILAHLQSGMLVQKLSVAWQDRLTCIIAEDLSIKRLKFTDVVKEQNEDIPKDELNVKLDADFTLMSSEVVEFAEALRKIFEVDSE</sequence>
<evidence type="ECO:0000256" key="3">
    <source>
        <dbReference type="ARBA" id="ARBA00022296"/>
    </source>
</evidence>
<evidence type="ECO:0000313" key="7">
    <source>
        <dbReference type="Proteomes" id="UP000006251"/>
    </source>
</evidence>
<dbReference type="GO" id="GO:0043590">
    <property type="term" value="C:bacterial nucleoid"/>
    <property type="evidence" value="ECO:0007669"/>
    <property type="project" value="TreeGrafter"/>
</dbReference>
<dbReference type="InterPro" id="IPR007476">
    <property type="entry name" value="RdgC"/>
</dbReference>
<dbReference type="NCBIfam" id="NF001464">
    <property type="entry name" value="PRK00321.1-5"/>
    <property type="match status" value="1"/>
</dbReference>
<dbReference type="GO" id="GO:0003690">
    <property type="term" value="F:double-stranded DNA binding"/>
    <property type="evidence" value="ECO:0007669"/>
    <property type="project" value="TreeGrafter"/>
</dbReference>
<evidence type="ECO:0000256" key="1">
    <source>
        <dbReference type="ARBA" id="ARBA00004453"/>
    </source>
</evidence>
<dbReference type="EMBL" id="BAEQ01000052">
    <property type="protein sequence ID" value="GAC30056.1"/>
    <property type="molecule type" value="Genomic_DNA"/>
</dbReference>
<evidence type="ECO:0000256" key="5">
    <source>
        <dbReference type="ARBA" id="ARBA00023172"/>
    </source>
</evidence>
<dbReference type="GO" id="GO:0006310">
    <property type="term" value="P:DNA recombination"/>
    <property type="evidence" value="ECO:0007669"/>
    <property type="project" value="UniProtKB-KW"/>
</dbReference>
<keyword evidence="5" id="KW-0233">DNA recombination</keyword>
<proteinExistence type="inferred from homology"/>
<keyword evidence="7" id="KW-1185">Reference proteome</keyword>
<dbReference type="PANTHER" id="PTHR38103:SF1">
    <property type="entry name" value="RECOMBINATION-ASSOCIATED PROTEIN RDGC"/>
    <property type="match status" value="1"/>
</dbReference>
<name>K6Z1F8_9ALTE</name>
<dbReference type="STRING" id="1121922.GCA_000428905_00153"/>
<dbReference type="NCBIfam" id="NF001462">
    <property type="entry name" value="PRK00321.1-3"/>
    <property type="match status" value="1"/>
</dbReference>
<dbReference type="PANTHER" id="PTHR38103">
    <property type="entry name" value="RECOMBINATION-ASSOCIATED PROTEIN RDGC"/>
    <property type="match status" value="1"/>
</dbReference>
<dbReference type="Proteomes" id="UP000006251">
    <property type="component" value="Unassembled WGS sequence"/>
</dbReference>
<dbReference type="GO" id="GO:0000018">
    <property type="term" value="P:regulation of DNA recombination"/>
    <property type="evidence" value="ECO:0007669"/>
    <property type="project" value="TreeGrafter"/>
</dbReference>
<accession>K6Z1F8</accession>
<comment type="similarity">
    <text evidence="2">Belongs to the RdgC family.</text>
</comment>
<protein>
    <recommendedName>
        <fullName evidence="3">Recombination-associated protein RdgC</fullName>
    </recommendedName>
</protein>
<reference evidence="7" key="1">
    <citation type="journal article" date="2014" name="Environ. Microbiol.">
        <title>Comparative genomics of the marine bacterial genus Glaciecola reveals the high degree of genomic diversity and genomic characteristic for cold adaptation.</title>
        <authorList>
            <person name="Qin Q.L."/>
            <person name="Xie B.B."/>
            <person name="Yu Y."/>
            <person name="Shu Y.L."/>
            <person name="Rong J.C."/>
            <person name="Zhang Y.J."/>
            <person name="Zhao D.L."/>
            <person name="Chen X.L."/>
            <person name="Zhang X.Y."/>
            <person name="Chen B."/>
            <person name="Zhou B.C."/>
            <person name="Zhang Y.Z."/>
        </authorList>
    </citation>
    <scope>NUCLEOTIDE SEQUENCE [LARGE SCALE GENOMIC DNA]</scope>
    <source>
        <strain evidence="7">ACAM 615</strain>
    </source>
</reference>